<dbReference type="Pfam" id="PF00067">
    <property type="entry name" value="p450"/>
    <property type="match status" value="2"/>
</dbReference>
<dbReference type="PANTHER" id="PTHR46696:SF1">
    <property type="entry name" value="CYTOCHROME P450 YJIB-RELATED"/>
    <property type="match status" value="1"/>
</dbReference>
<keyword evidence="2 4" id="KW-0349">Heme</keyword>
<dbReference type="InterPro" id="IPR001128">
    <property type="entry name" value="Cyt_P450"/>
</dbReference>
<dbReference type="RefSeq" id="WP_233698810.1">
    <property type="nucleotide sequence ID" value="NZ_JAJNBZ010000033.1"/>
</dbReference>
<dbReference type="InterPro" id="IPR036396">
    <property type="entry name" value="Cyt_P450_sf"/>
</dbReference>
<evidence type="ECO:0000313" key="6">
    <source>
        <dbReference type="Proteomes" id="UP001199916"/>
    </source>
</evidence>
<name>A0ABS8YSX9_9BACL</name>
<dbReference type="InterPro" id="IPR002397">
    <property type="entry name" value="Cyt_P450_B"/>
</dbReference>
<comment type="caution">
    <text evidence="5">The sequence shown here is derived from an EMBL/GenBank/DDBJ whole genome shotgun (WGS) entry which is preliminary data.</text>
</comment>
<dbReference type="Proteomes" id="UP001199916">
    <property type="component" value="Unassembled WGS sequence"/>
</dbReference>
<keyword evidence="4" id="KW-0479">Metal-binding</keyword>
<gene>
    <name evidence="5" type="ORF">LQV63_26035</name>
</gene>
<dbReference type="PRINTS" id="PR00359">
    <property type="entry name" value="BP450"/>
</dbReference>
<proteinExistence type="inferred from homology"/>
<accession>A0ABS8YSX9</accession>
<dbReference type="PROSITE" id="PS00086">
    <property type="entry name" value="CYTOCHROME_P450"/>
    <property type="match status" value="1"/>
</dbReference>
<dbReference type="PANTHER" id="PTHR46696">
    <property type="entry name" value="P450, PUTATIVE (EUROFUNG)-RELATED"/>
    <property type="match status" value="1"/>
</dbReference>
<dbReference type="SUPFAM" id="SSF48264">
    <property type="entry name" value="Cytochrome P450"/>
    <property type="match status" value="1"/>
</dbReference>
<comment type="similarity">
    <text evidence="1 4">Belongs to the cytochrome P450 family.</text>
</comment>
<evidence type="ECO:0000313" key="5">
    <source>
        <dbReference type="EMBL" id="MCE5172734.1"/>
    </source>
</evidence>
<dbReference type="InterPro" id="IPR017972">
    <property type="entry name" value="Cyt_P450_CS"/>
</dbReference>
<keyword evidence="4" id="KW-0408">Iron</keyword>
<dbReference type="PRINTS" id="PR00385">
    <property type="entry name" value="P450"/>
</dbReference>
<evidence type="ECO:0000256" key="1">
    <source>
        <dbReference type="ARBA" id="ARBA00010617"/>
    </source>
</evidence>
<reference evidence="5 6" key="1">
    <citation type="submission" date="2021-11" db="EMBL/GenBank/DDBJ databases">
        <title>Draft genome sequence of Paenibacillus profundus YoMME, a new Gram-positive bacteria with exoelectrogenic properties.</title>
        <authorList>
            <person name="Hubenova Y."/>
            <person name="Hubenova E."/>
            <person name="Manasiev Y."/>
            <person name="Peykov S."/>
            <person name="Mitov M."/>
        </authorList>
    </citation>
    <scope>NUCLEOTIDE SEQUENCE [LARGE SCALE GENOMIC DNA]</scope>
    <source>
        <strain evidence="5 6">YoMME</strain>
    </source>
</reference>
<evidence type="ECO:0000256" key="3">
    <source>
        <dbReference type="ARBA" id="ARBA00023033"/>
    </source>
</evidence>
<dbReference type="CDD" id="cd11029">
    <property type="entry name" value="CYP107-like"/>
    <property type="match status" value="1"/>
</dbReference>
<dbReference type="Gene3D" id="1.10.630.10">
    <property type="entry name" value="Cytochrome P450"/>
    <property type="match status" value="1"/>
</dbReference>
<keyword evidence="4" id="KW-0560">Oxidoreductase</keyword>
<sequence>MTKNSTFLSVNPFSSDFKDKAYSLYEQLRIHDPIHKTVMPNGNTAWIVSRYEDAAAALKNERFKKNLFQFVRPEEVGVPASRMDLLLRHMLNSDPPDHTRLRSLVQKAFTPRMIEKMRARIQEISHWLIDKVEAQESMELIRDYAYPLPIIVICDMLGLPNEERDQFRTWSHAMVSAFNYPERYQQITSEIDQFTSYIKALIKKCRLDPQEDLLSLLTQAESEGSTLSEQELVSMIFLLIVAGHETTVNLIGNGMYALMQHRDQLEALRDTPALIDSAIEELLRFMGPVEFATNRWTGEDYEWSGKTLAKGDVVLIALASANRDPECFEHPERLDITRGNNHHIAFGSGIHHCLGAPLARMEGRIAIGTLLGRLPNMKLAVAPDRLEWQPTYIMRGFTALPVQFG</sequence>
<keyword evidence="6" id="KW-1185">Reference proteome</keyword>
<evidence type="ECO:0000256" key="2">
    <source>
        <dbReference type="ARBA" id="ARBA00022617"/>
    </source>
</evidence>
<organism evidence="5 6">
    <name type="scientific">Paenibacillus profundus</name>
    <dbReference type="NCBI Taxonomy" id="1173085"/>
    <lineage>
        <taxon>Bacteria</taxon>
        <taxon>Bacillati</taxon>
        <taxon>Bacillota</taxon>
        <taxon>Bacilli</taxon>
        <taxon>Bacillales</taxon>
        <taxon>Paenibacillaceae</taxon>
        <taxon>Paenibacillus</taxon>
    </lineage>
</organism>
<dbReference type="EMBL" id="JAJNBZ010000033">
    <property type="protein sequence ID" value="MCE5172734.1"/>
    <property type="molecule type" value="Genomic_DNA"/>
</dbReference>
<evidence type="ECO:0000256" key="4">
    <source>
        <dbReference type="RuleBase" id="RU000461"/>
    </source>
</evidence>
<protein>
    <submittedName>
        <fullName evidence="5">Cytochrome P450</fullName>
    </submittedName>
</protein>
<keyword evidence="3 4" id="KW-0503">Monooxygenase</keyword>